<sequence length="46" mass="5009">MNIEVNNLRGQGYDGAAVMSGKMNGVAVLVKKNILQHFIYTVVLTT</sequence>
<dbReference type="EMBL" id="OU899034">
    <property type="protein sequence ID" value="CAH1714074.1"/>
    <property type="molecule type" value="Genomic_DNA"/>
</dbReference>
<proteinExistence type="predicted"/>
<name>A0A9P0NEW0_APHGO</name>
<accession>A0A9P0NEW0</accession>
<dbReference type="AlphaFoldDB" id="A0A9P0NEW0"/>
<evidence type="ECO:0000313" key="1">
    <source>
        <dbReference type="EMBL" id="CAH1714074.1"/>
    </source>
</evidence>
<gene>
    <name evidence="1" type="ORF">APHIGO_LOCUS2634</name>
</gene>
<evidence type="ECO:0000313" key="2">
    <source>
        <dbReference type="Proteomes" id="UP001154329"/>
    </source>
</evidence>
<organism evidence="1 2">
    <name type="scientific">Aphis gossypii</name>
    <name type="common">Cotton aphid</name>
    <dbReference type="NCBI Taxonomy" id="80765"/>
    <lineage>
        <taxon>Eukaryota</taxon>
        <taxon>Metazoa</taxon>
        <taxon>Ecdysozoa</taxon>
        <taxon>Arthropoda</taxon>
        <taxon>Hexapoda</taxon>
        <taxon>Insecta</taxon>
        <taxon>Pterygota</taxon>
        <taxon>Neoptera</taxon>
        <taxon>Paraneoptera</taxon>
        <taxon>Hemiptera</taxon>
        <taxon>Sternorrhyncha</taxon>
        <taxon>Aphidomorpha</taxon>
        <taxon>Aphidoidea</taxon>
        <taxon>Aphididae</taxon>
        <taxon>Aphidini</taxon>
        <taxon>Aphis</taxon>
        <taxon>Aphis</taxon>
    </lineage>
</organism>
<keyword evidence="2" id="KW-1185">Reference proteome</keyword>
<dbReference type="Proteomes" id="UP001154329">
    <property type="component" value="Chromosome 1"/>
</dbReference>
<reference evidence="1" key="2">
    <citation type="submission" date="2022-10" db="EMBL/GenBank/DDBJ databases">
        <authorList>
            <consortium name="ENA_rothamsted_submissions"/>
            <consortium name="culmorum"/>
            <person name="King R."/>
        </authorList>
    </citation>
    <scope>NUCLEOTIDE SEQUENCE</scope>
</reference>
<reference evidence="1" key="1">
    <citation type="submission" date="2022-02" db="EMBL/GenBank/DDBJ databases">
        <authorList>
            <person name="King R."/>
        </authorList>
    </citation>
    <scope>NUCLEOTIDE SEQUENCE</scope>
</reference>
<protein>
    <submittedName>
        <fullName evidence="1">Uncharacterized protein</fullName>
    </submittedName>
</protein>